<dbReference type="InterPro" id="IPR009003">
    <property type="entry name" value="Peptidase_S1_PA"/>
</dbReference>
<feature type="domain" description="PDZ" evidence="4">
    <location>
        <begin position="255"/>
        <end position="328"/>
    </location>
</feature>
<evidence type="ECO:0000313" key="6">
    <source>
        <dbReference type="Proteomes" id="UP000318878"/>
    </source>
</evidence>
<dbReference type="SUPFAM" id="SSF50156">
    <property type="entry name" value="PDZ domain-like"/>
    <property type="match status" value="1"/>
</dbReference>
<evidence type="ECO:0000256" key="1">
    <source>
        <dbReference type="ARBA" id="ARBA00010541"/>
    </source>
</evidence>
<dbReference type="AlphaFoldDB" id="A0A5C5VMR4"/>
<evidence type="ECO:0000256" key="2">
    <source>
        <dbReference type="ARBA" id="ARBA00022670"/>
    </source>
</evidence>
<dbReference type="PANTHER" id="PTHR22939">
    <property type="entry name" value="SERINE PROTEASE FAMILY S1C HTRA-RELATED"/>
    <property type="match status" value="1"/>
</dbReference>
<comment type="caution">
    <text evidence="5">The sequence shown here is derived from an EMBL/GenBank/DDBJ whole genome shotgun (WGS) entry which is preliminary data.</text>
</comment>
<organism evidence="5 6">
    <name type="scientific">Blastopirellula retiformator</name>
    <dbReference type="NCBI Taxonomy" id="2527970"/>
    <lineage>
        <taxon>Bacteria</taxon>
        <taxon>Pseudomonadati</taxon>
        <taxon>Planctomycetota</taxon>
        <taxon>Planctomycetia</taxon>
        <taxon>Pirellulales</taxon>
        <taxon>Pirellulaceae</taxon>
        <taxon>Blastopirellula</taxon>
    </lineage>
</organism>
<proteinExistence type="inferred from homology"/>
<dbReference type="EC" id="3.4.21.107" evidence="5"/>
<dbReference type="Proteomes" id="UP000318878">
    <property type="component" value="Unassembled WGS sequence"/>
</dbReference>
<dbReference type="Gene3D" id="2.30.42.10">
    <property type="match status" value="1"/>
</dbReference>
<evidence type="ECO:0000313" key="5">
    <source>
        <dbReference type="EMBL" id="TWT39300.1"/>
    </source>
</evidence>
<dbReference type="PRINTS" id="PR00834">
    <property type="entry name" value="PROTEASES2C"/>
</dbReference>
<dbReference type="Pfam" id="PF13180">
    <property type="entry name" value="PDZ_2"/>
    <property type="match status" value="1"/>
</dbReference>
<dbReference type="SUPFAM" id="SSF50494">
    <property type="entry name" value="Trypsin-like serine proteases"/>
    <property type="match status" value="1"/>
</dbReference>
<evidence type="ECO:0000256" key="3">
    <source>
        <dbReference type="ARBA" id="ARBA00022801"/>
    </source>
</evidence>
<dbReference type="PROSITE" id="PS50106">
    <property type="entry name" value="PDZ"/>
    <property type="match status" value="1"/>
</dbReference>
<dbReference type="Gene3D" id="2.40.10.120">
    <property type="match status" value="1"/>
</dbReference>
<accession>A0A5C5VMR4</accession>
<keyword evidence="6" id="KW-1185">Reference proteome</keyword>
<keyword evidence="2 5" id="KW-0645">Protease</keyword>
<protein>
    <submittedName>
        <fullName evidence="5">Periplasmic pH-dependent serine endoprotease DegQ</fullName>
        <ecNumber evidence="5">3.4.21.107</ecNumber>
    </submittedName>
</protein>
<dbReference type="SMART" id="SM00228">
    <property type="entry name" value="PDZ"/>
    <property type="match status" value="1"/>
</dbReference>
<keyword evidence="3 5" id="KW-0378">Hydrolase</keyword>
<dbReference type="PANTHER" id="PTHR22939:SF129">
    <property type="entry name" value="SERINE PROTEASE HTRA2, MITOCHONDRIAL"/>
    <property type="match status" value="1"/>
</dbReference>
<dbReference type="GO" id="GO:0006508">
    <property type="term" value="P:proteolysis"/>
    <property type="evidence" value="ECO:0007669"/>
    <property type="project" value="UniProtKB-KW"/>
</dbReference>
<dbReference type="InterPro" id="IPR001478">
    <property type="entry name" value="PDZ"/>
</dbReference>
<gene>
    <name evidence="5" type="primary">degQ_1</name>
    <name evidence="5" type="ORF">Enr8_09980</name>
</gene>
<dbReference type="RefSeq" id="WP_146429479.1">
    <property type="nucleotide sequence ID" value="NZ_SJPF01000001.1"/>
</dbReference>
<dbReference type="GO" id="GO:0004252">
    <property type="term" value="F:serine-type endopeptidase activity"/>
    <property type="evidence" value="ECO:0007669"/>
    <property type="project" value="InterPro"/>
</dbReference>
<comment type="similarity">
    <text evidence="1">Belongs to the peptidase S1C family.</text>
</comment>
<dbReference type="InterPro" id="IPR036034">
    <property type="entry name" value="PDZ_sf"/>
</dbReference>
<reference evidence="5 6" key="1">
    <citation type="submission" date="2019-02" db="EMBL/GenBank/DDBJ databases">
        <title>Deep-cultivation of Planctomycetes and their phenomic and genomic characterization uncovers novel biology.</title>
        <authorList>
            <person name="Wiegand S."/>
            <person name="Jogler M."/>
            <person name="Boedeker C."/>
            <person name="Pinto D."/>
            <person name="Vollmers J."/>
            <person name="Rivas-Marin E."/>
            <person name="Kohn T."/>
            <person name="Peeters S.H."/>
            <person name="Heuer A."/>
            <person name="Rast P."/>
            <person name="Oberbeckmann S."/>
            <person name="Bunk B."/>
            <person name="Jeske O."/>
            <person name="Meyerdierks A."/>
            <person name="Storesund J.E."/>
            <person name="Kallscheuer N."/>
            <person name="Luecker S."/>
            <person name="Lage O.M."/>
            <person name="Pohl T."/>
            <person name="Merkel B.J."/>
            <person name="Hornburger P."/>
            <person name="Mueller R.-W."/>
            <person name="Bruemmer F."/>
            <person name="Labrenz M."/>
            <person name="Spormann A.M."/>
            <person name="Op Den Camp H."/>
            <person name="Overmann J."/>
            <person name="Amann R."/>
            <person name="Jetten M.S.M."/>
            <person name="Mascher T."/>
            <person name="Medema M.H."/>
            <person name="Devos D.P."/>
            <person name="Kaster A.-K."/>
            <person name="Ovreas L."/>
            <person name="Rohde M."/>
            <person name="Galperin M.Y."/>
            <person name="Jogler C."/>
        </authorList>
    </citation>
    <scope>NUCLEOTIDE SEQUENCE [LARGE SCALE GENOMIC DNA]</scope>
    <source>
        <strain evidence="5 6">Enr8</strain>
    </source>
</reference>
<dbReference type="OrthoDB" id="248175at2"/>
<dbReference type="Pfam" id="PF13365">
    <property type="entry name" value="Trypsin_2"/>
    <property type="match status" value="1"/>
</dbReference>
<dbReference type="EMBL" id="SJPF01000001">
    <property type="protein sequence ID" value="TWT39300.1"/>
    <property type="molecule type" value="Genomic_DNA"/>
</dbReference>
<dbReference type="InterPro" id="IPR001940">
    <property type="entry name" value="Peptidase_S1C"/>
</dbReference>
<evidence type="ECO:0000259" key="4">
    <source>
        <dbReference type="PROSITE" id="PS50106"/>
    </source>
</evidence>
<sequence length="346" mass="36978">MTHQTRLPLSVLLLLFAGLGVSLAKAEELPKAAAEPTVVQTAHFQEVLAGDAPNSLSELRALERRVQEVAKKVIPCTVGVSVGGAQGSGVIVTEDGYVMTAGHVIGEPNRQATITLPSGKKVKAITLGADRSIDSGLLKITTPGKYEHLKVDHSNELRDGQWVLVTGHPGGYLKDRLPVLRLGRVLASYEDVVATDCVLVGGDSGGPLLDMDGDVVGINSRIGNRITANMHVPSDAYSENWTRLTDGEVWGKLPGTRPVLGVRCDKDKKAPIVIEVTPNSPAERSGVEVGDRIIRFNGRQTNSFDDLKLLVDQTSPGDQVDVVVQRGERTLTLNDVLIKDAREIGG</sequence>
<name>A0A5C5VMR4_9BACT</name>